<dbReference type="RefSeq" id="WP_093342304.1">
    <property type="nucleotide sequence ID" value="NZ_FOUY01000011.1"/>
</dbReference>
<dbReference type="OrthoDB" id="3902805at2"/>
<organism evidence="3 4">
    <name type="scientific">Pseudonocardia ammonioxydans</name>
    <dbReference type="NCBI Taxonomy" id="260086"/>
    <lineage>
        <taxon>Bacteria</taxon>
        <taxon>Bacillati</taxon>
        <taxon>Actinomycetota</taxon>
        <taxon>Actinomycetes</taxon>
        <taxon>Pseudonocardiales</taxon>
        <taxon>Pseudonocardiaceae</taxon>
        <taxon>Pseudonocardia</taxon>
    </lineage>
</organism>
<evidence type="ECO:0000313" key="4">
    <source>
        <dbReference type="Proteomes" id="UP000199614"/>
    </source>
</evidence>
<dbReference type="Pfam" id="PF00723">
    <property type="entry name" value="Glyco_hydro_15"/>
    <property type="match status" value="1"/>
</dbReference>
<name>A0A1I4XQB0_PSUAM</name>
<sequence length="614" mass="69384">MDHGVRDDTRYQPIEDHGVVGDLHTVALVGKDGSVDLMSFPGFDSPTIFAALLDHDRGGRFRIAPELAGPAQKQLYLPDTNVLLTRWLSAAGVAEVSDFMPVGTDLPDHPRVLVRRVKCVRGQVTFDLCCAPRFDYGRAGHTAHARERQIYFTARDAAGTAVRLHHEVPLEVRGDDAVGRFTLAAGETAAFVLEEATGGLESVVGPDSVSRWFKDTVNFWRHWIGRSRYSGRWSEIVNRSALVLKLLVSRTHGSLVAAPTFALPEQPGGERNWDYRYTWIRDASFTLYALMRLGYTEEAGAFMRWIADRCTELGADEPMQIMYGHDGRRVLTEETLPHLEGYRGSAPVRIGNGAYDQLQLDIYGELMDAVYLYNKYGELIPSGLWDDLVRLVDHVCAHWRRPDEGIWEVRGGRQEFLYSRLMCWVAVDRAIRLGDRRSFPYPRQRWHDVRDDLYREIFTEFWDPQRETFVQYKGSGTVDASSLLMPLMRFVSPTDPRWRSTLAAITADLVDDSLVRRYRQSDGAADGFTGEEGTFSVCSFWYCEVVARSGDVQKARLLFEKMLGYANHLGLYAEELGPHGEHLGNFPQAFTHLGLISAAYAIDRRLSDDSGWVG</sequence>
<evidence type="ECO:0000259" key="2">
    <source>
        <dbReference type="Pfam" id="PF19291"/>
    </source>
</evidence>
<protein>
    <submittedName>
        <fullName evidence="3">Glucoamylase (Glucan-1,4-alpha-glucosidase), GH15 family</fullName>
    </submittedName>
</protein>
<feature type="domain" description="Trehalase-like N-terminal" evidence="2">
    <location>
        <begin position="12"/>
        <end position="147"/>
    </location>
</feature>
<dbReference type="InterPro" id="IPR011613">
    <property type="entry name" value="GH15-like"/>
</dbReference>
<dbReference type="AlphaFoldDB" id="A0A1I4XQB0"/>
<dbReference type="SUPFAM" id="SSF48208">
    <property type="entry name" value="Six-hairpin glycosidases"/>
    <property type="match status" value="1"/>
</dbReference>
<dbReference type="EMBL" id="FOUY01000011">
    <property type="protein sequence ID" value="SFN27846.1"/>
    <property type="molecule type" value="Genomic_DNA"/>
</dbReference>
<dbReference type="InterPro" id="IPR045582">
    <property type="entry name" value="Trehalase-like_N"/>
</dbReference>
<keyword evidence="4" id="KW-1185">Reference proteome</keyword>
<dbReference type="PANTHER" id="PTHR31616">
    <property type="entry name" value="TREHALASE"/>
    <property type="match status" value="1"/>
</dbReference>
<evidence type="ECO:0000259" key="1">
    <source>
        <dbReference type="Pfam" id="PF00723"/>
    </source>
</evidence>
<dbReference type="GO" id="GO:0005975">
    <property type="term" value="P:carbohydrate metabolic process"/>
    <property type="evidence" value="ECO:0007669"/>
    <property type="project" value="InterPro"/>
</dbReference>
<reference evidence="3 4" key="1">
    <citation type="submission" date="2016-10" db="EMBL/GenBank/DDBJ databases">
        <authorList>
            <person name="de Groot N.N."/>
        </authorList>
    </citation>
    <scope>NUCLEOTIDE SEQUENCE [LARGE SCALE GENOMIC DNA]</scope>
    <source>
        <strain evidence="3 4">CGMCC 4.1877</strain>
    </source>
</reference>
<accession>A0A1I4XQB0</accession>
<dbReference type="PANTHER" id="PTHR31616:SF0">
    <property type="entry name" value="GLUCAN 1,4-ALPHA-GLUCOSIDASE"/>
    <property type="match status" value="1"/>
</dbReference>
<proteinExistence type="predicted"/>
<gene>
    <name evidence="3" type="ORF">SAMN05216207_1011177</name>
</gene>
<dbReference type="InterPro" id="IPR008928">
    <property type="entry name" value="6-hairpin_glycosidase_sf"/>
</dbReference>
<dbReference type="InterPro" id="IPR012341">
    <property type="entry name" value="6hp_glycosidase-like_sf"/>
</dbReference>
<feature type="domain" description="GH15-like" evidence="1">
    <location>
        <begin position="235"/>
        <end position="600"/>
    </location>
</feature>
<dbReference type="Pfam" id="PF19291">
    <property type="entry name" value="TREH_N"/>
    <property type="match status" value="1"/>
</dbReference>
<evidence type="ECO:0000313" key="3">
    <source>
        <dbReference type="EMBL" id="SFN27846.1"/>
    </source>
</evidence>
<dbReference type="Gene3D" id="1.50.10.10">
    <property type="match status" value="1"/>
</dbReference>
<dbReference type="GO" id="GO:0004553">
    <property type="term" value="F:hydrolase activity, hydrolyzing O-glycosyl compounds"/>
    <property type="evidence" value="ECO:0007669"/>
    <property type="project" value="UniProtKB-ARBA"/>
</dbReference>
<dbReference type="STRING" id="260086.SAMN05216207_1011177"/>
<dbReference type="Proteomes" id="UP000199614">
    <property type="component" value="Unassembled WGS sequence"/>
</dbReference>